<dbReference type="OrthoDB" id="9815506at2"/>
<dbReference type="AlphaFoldDB" id="A0A4R5W7Y5"/>
<dbReference type="InterPro" id="IPR013747">
    <property type="entry name" value="ACP_syn_III_C"/>
</dbReference>
<evidence type="ECO:0000256" key="3">
    <source>
        <dbReference type="ARBA" id="ARBA00012333"/>
    </source>
</evidence>
<dbReference type="PANTHER" id="PTHR43091:SF1">
    <property type="entry name" value="BETA-KETOACYL-[ACYL-CARRIER-PROTEIN] SYNTHASE III, CHLOROPLASTIC"/>
    <property type="match status" value="1"/>
</dbReference>
<feature type="active site" evidence="12">
    <location>
        <position position="254"/>
    </location>
</feature>
<dbReference type="InterPro" id="IPR004655">
    <property type="entry name" value="FabH"/>
</dbReference>
<sequence length="327" mass="34210">MNLYSKISGTGSYLPPKRVTNHDLAQQLAAQGIETSDEWIVSRSGISARHFAEDDVCASDLAVLAGERAIEASGLDKSQIDLIILATSTPDHLGGFPSTACIVQRKLGLGNSAAFDVQAVCSGFIYALSIADAMIKSGNHKHVLVIGAEVFSRILDFKDRTTCVLFGDGAGAVVLSASEEPGVLATKIRADGNYSHILSVPGKAAGGAIAGSPYVHMDGPAVFKIAVSVLEKVALEVLSSAQMTSADIDWLVPHQANIRIMQSTAKKLHLPLEKVVATVDQHGNTSAASIPLALDVAVRDGRIKLGQTVLMEGVGGGFTWGAAVVRM</sequence>
<dbReference type="GO" id="GO:0005737">
    <property type="term" value="C:cytoplasm"/>
    <property type="evidence" value="ECO:0007669"/>
    <property type="project" value="UniProtKB-SubCell"/>
</dbReference>
<comment type="domain">
    <text evidence="12">The last Arg residue of the ACP-binding site is essential for the weak association between ACP/AcpP and FabH.</text>
</comment>
<keyword evidence="6 12" id="KW-0276">Fatty acid metabolism</keyword>
<keyword evidence="7 12" id="KW-0443">Lipid metabolism</keyword>
<comment type="caution">
    <text evidence="15">The sequence shown here is derived from an EMBL/GenBank/DDBJ whole genome shotgun (WGS) entry which is preliminary data.</text>
</comment>
<dbReference type="Gene3D" id="3.40.47.10">
    <property type="match status" value="1"/>
</dbReference>
<gene>
    <name evidence="12" type="primary">fabH</name>
    <name evidence="15" type="ORF">E2I14_02310</name>
</gene>
<evidence type="ECO:0000256" key="9">
    <source>
        <dbReference type="ARBA" id="ARBA00023268"/>
    </source>
</evidence>
<dbReference type="InterPro" id="IPR013751">
    <property type="entry name" value="ACP_syn_III_N"/>
</dbReference>
<evidence type="ECO:0000259" key="14">
    <source>
        <dbReference type="Pfam" id="PF08545"/>
    </source>
</evidence>
<dbReference type="RefSeq" id="WP_133325015.1">
    <property type="nucleotide sequence ID" value="NZ_SMYL01000001.1"/>
</dbReference>
<evidence type="ECO:0000256" key="11">
    <source>
        <dbReference type="ARBA" id="ARBA00051096"/>
    </source>
</evidence>
<dbReference type="GO" id="GO:0004315">
    <property type="term" value="F:3-oxoacyl-[acyl-carrier-protein] synthase activity"/>
    <property type="evidence" value="ECO:0007669"/>
    <property type="project" value="InterPro"/>
</dbReference>
<evidence type="ECO:0000259" key="13">
    <source>
        <dbReference type="Pfam" id="PF08541"/>
    </source>
</evidence>
<feature type="domain" description="Beta-ketoacyl-[acyl-carrier-protein] synthase III C-terminal" evidence="13">
    <location>
        <begin position="238"/>
        <end position="327"/>
    </location>
</feature>
<accession>A0A4R5W7Y5</accession>
<dbReference type="NCBIfam" id="TIGR00747">
    <property type="entry name" value="fabH"/>
    <property type="match status" value="1"/>
</dbReference>
<evidence type="ECO:0000313" key="15">
    <source>
        <dbReference type="EMBL" id="TDK68395.1"/>
    </source>
</evidence>
<keyword evidence="10 12" id="KW-0012">Acyltransferase</keyword>
<dbReference type="SUPFAM" id="SSF53901">
    <property type="entry name" value="Thiolase-like"/>
    <property type="match status" value="1"/>
</dbReference>
<keyword evidence="16" id="KW-1185">Reference proteome</keyword>
<evidence type="ECO:0000256" key="6">
    <source>
        <dbReference type="ARBA" id="ARBA00022832"/>
    </source>
</evidence>
<evidence type="ECO:0000313" key="16">
    <source>
        <dbReference type="Proteomes" id="UP000294829"/>
    </source>
</evidence>
<evidence type="ECO:0000256" key="12">
    <source>
        <dbReference type="HAMAP-Rule" id="MF_01815"/>
    </source>
</evidence>
<evidence type="ECO:0000256" key="7">
    <source>
        <dbReference type="ARBA" id="ARBA00023098"/>
    </source>
</evidence>
<dbReference type="HAMAP" id="MF_01815">
    <property type="entry name" value="FabH"/>
    <property type="match status" value="1"/>
</dbReference>
<comment type="subunit">
    <text evidence="12">Homodimer.</text>
</comment>
<dbReference type="CDD" id="cd00830">
    <property type="entry name" value="KAS_III"/>
    <property type="match status" value="1"/>
</dbReference>
<dbReference type="Pfam" id="PF08545">
    <property type="entry name" value="ACP_syn_III"/>
    <property type="match status" value="1"/>
</dbReference>
<comment type="function">
    <text evidence="12">Catalyzes the condensation reaction of fatty acid synthesis by the addition to an acyl acceptor of two carbons from malonyl-ACP. Catalyzes the first condensation reaction which initiates fatty acid synthesis and may therefore play a role in governing the total rate of fatty acid production. Possesses both acetoacetyl-ACP synthase and acetyl transacylase activities. Its substrate specificity determines the biosynthesis of branched-chain and/or straight-chain of fatty acids.</text>
</comment>
<dbReference type="InterPro" id="IPR016039">
    <property type="entry name" value="Thiolase-like"/>
</dbReference>
<comment type="catalytic activity">
    <reaction evidence="11">
        <text>malonyl-[ACP] + acetyl-CoA + H(+) = 3-oxobutanoyl-[ACP] + CO2 + CoA</text>
        <dbReference type="Rhea" id="RHEA:12080"/>
        <dbReference type="Rhea" id="RHEA-COMP:9623"/>
        <dbReference type="Rhea" id="RHEA-COMP:9625"/>
        <dbReference type="ChEBI" id="CHEBI:15378"/>
        <dbReference type="ChEBI" id="CHEBI:16526"/>
        <dbReference type="ChEBI" id="CHEBI:57287"/>
        <dbReference type="ChEBI" id="CHEBI:57288"/>
        <dbReference type="ChEBI" id="CHEBI:78449"/>
        <dbReference type="ChEBI" id="CHEBI:78450"/>
        <dbReference type="EC" id="2.3.1.180"/>
    </reaction>
    <physiologicalReaction direction="left-to-right" evidence="11">
        <dbReference type="Rhea" id="RHEA:12081"/>
    </physiologicalReaction>
</comment>
<dbReference type="Pfam" id="PF08541">
    <property type="entry name" value="ACP_syn_III_C"/>
    <property type="match status" value="1"/>
</dbReference>
<protein>
    <recommendedName>
        <fullName evidence="3 12">Beta-ketoacyl-[acyl-carrier-protein] synthase III</fullName>
        <shortName evidence="12">Beta-ketoacyl-ACP synthase III</shortName>
        <shortName evidence="12">KAS III</shortName>
        <ecNumber evidence="3 12">2.3.1.180</ecNumber>
    </recommendedName>
    <alternativeName>
        <fullName evidence="12">3-oxoacyl-[acyl-carrier-protein] synthase 3</fullName>
    </alternativeName>
    <alternativeName>
        <fullName evidence="12">3-oxoacyl-[acyl-carrier-protein] synthase III</fullName>
    </alternativeName>
</protein>
<feature type="active site" evidence="12">
    <location>
        <position position="121"/>
    </location>
</feature>
<dbReference type="EC" id="2.3.1.180" evidence="3 12"/>
<evidence type="ECO:0000256" key="10">
    <source>
        <dbReference type="ARBA" id="ARBA00023315"/>
    </source>
</evidence>
<keyword evidence="8 12" id="KW-0275">Fatty acid biosynthesis</keyword>
<keyword evidence="4 12" id="KW-0444">Lipid biosynthesis</keyword>
<proteinExistence type="inferred from homology"/>
<dbReference type="GO" id="GO:0006633">
    <property type="term" value="P:fatty acid biosynthetic process"/>
    <property type="evidence" value="ECO:0007669"/>
    <property type="project" value="UniProtKB-UniRule"/>
</dbReference>
<organism evidence="15 16">
    <name type="scientific">Sapientia aquatica</name>
    <dbReference type="NCBI Taxonomy" id="1549640"/>
    <lineage>
        <taxon>Bacteria</taxon>
        <taxon>Pseudomonadati</taxon>
        <taxon>Pseudomonadota</taxon>
        <taxon>Betaproteobacteria</taxon>
        <taxon>Burkholderiales</taxon>
        <taxon>Oxalobacteraceae</taxon>
        <taxon>Sapientia</taxon>
    </lineage>
</organism>
<dbReference type="Proteomes" id="UP000294829">
    <property type="component" value="Unassembled WGS sequence"/>
</dbReference>
<dbReference type="NCBIfam" id="NF006829">
    <property type="entry name" value="PRK09352.1"/>
    <property type="match status" value="1"/>
</dbReference>
<keyword evidence="9 12" id="KW-0511">Multifunctional enzyme</keyword>
<name>A0A4R5W7Y5_9BURK</name>
<evidence type="ECO:0000256" key="4">
    <source>
        <dbReference type="ARBA" id="ARBA00022516"/>
    </source>
</evidence>
<dbReference type="GO" id="GO:0033818">
    <property type="term" value="F:beta-ketoacyl-acyl-carrier-protein synthase III activity"/>
    <property type="evidence" value="ECO:0007669"/>
    <property type="project" value="UniProtKB-UniRule"/>
</dbReference>
<dbReference type="FunFam" id="3.40.47.10:FF:000004">
    <property type="entry name" value="3-oxoacyl-[acyl-carrier-protein] synthase 3"/>
    <property type="match status" value="1"/>
</dbReference>
<evidence type="ECO:0000256" key="1">
    <source>
        <dbReference type="ARBA" id="ARBA00005194"/>
    </source>
</evidence>
<comment type="subcellular location">
    <subcellularLocation>
        <location evidence="12">Cytoplasm</location>
    </subcellularLocation>
</comment>
<evidence type="ECO:0000256" key="8">
    <source>
        <dbReference type="ARBA" id="ARBA00023160"/>
    </source>
</evidence>
<evidence type="ECO:0000256" key="2">
    <source>
        <dbReference type="ARBA" id="ARBA00008642"/>
    </source>
</evidence>
<dbReference type="UniPathway" id="UPA00094"/>
<feature type="region of interest" description="ACP-binding" evidence="12">
    <location>
        <begin position="255"/>
        <end position="259"/>
    </location>
</feature>
<keyword evidence="12" id="KW-0963">Cytoplasm</keyword>
<keyword evidence="5 12" id="KW-0808">Transferase</keyword>
<dbReference type="PANTHER" id="PTHR43091">
    <property type="entry name" value="3-OXOACYL-[ACYL-CARRIER-PROTEIN] SYNTHASE"/>
    <property type="match status" value="1"/>
</dbReference>
<evidence type="ECO:0000256" key="5">
    <source>
        <dbReference type="ARBA" id="ARBA00022679"/>
    </source>
</evidence>
<feature type="domain" description="Beta-ketoacyl-[acyl-carrier-protein] synthase III N-terminal" evidence="14">
    <location>
        <begin position="115"/>
        <end position="192"/>
    </location>
</feature>
<comment type="similarity">
    <text evidence="2 12">Belongs to the thiolase-like superfamily. FabH family.</text>
</comment>
<dbReference type="EMBL" id="SMYL01000001">
    <property type="protein sequence ID" value="TDK68395.1"/>
    <property type="molecule type" value="Genomic_DNA"/>
</dbReference>
<reference evidence="15 16" key="1">
    <citation type="submission" date="2019-03" db="EMBL/GenBank/DDBJ databases">
        <title>Sapientia aquatica gen. nov., sp. nov., isolated from a crater lake.</title>
        <authorList>
            <person name="Felfoldi T."/>
            <person name="Szabo A."/>
            <person name="Toth E."/>
            <person name="Schumann P."/>
            <person name="Keki Z."/>
            <person name="Marialigeti K."/>
            <person name="Mathe I."/>
        </authorList>
    </citation>
    <scope>NUCLEOTIDE SEQUENCE [LARGE SCALE GENOMIC DNA]</scope>
    <source>
        <strain evidence="15 16">SA-152</strain>
    </source>
</reference>
<comment type="pathway">
    <text evidence="1 12">Lipid metabolism; fatty acid biosynthesis.</text>
</comment>
<feature type="active site" evidence="12">
    <location>
        <position position="284"/>
    </location>
</feature>